<dbReference type="PANTHER" id="PTHR42978:SF7">
    <property type="entry name" value="METALLO-HYDROLASE RV2300C-RELATED"/>
    <property type="match status" value="1"/>
</dbReference>
<dbReference type="SMART" id="SM00849">
    <property type="entry name" value="Lactamase_B"/>
    <property type="match status" value="1"/>
</dbReference>
<reference evidence="7" key="1">
    <citation type="submission" date="2019-09" db="EMBL/GenBank/DDBJ databases">
        <authorList>
            <person name="Teo W.F.A."/>
            <person name="Duangmal K."/>
        </authorList>
    </citation>
    <scope>NUCLEOTIDE SEQUENCE [LARGE SCALE GENOMIC DNA]</scope>
    <source>
        <strain evidence="7">K81G1</strain>
    </source>
</reference>
<accession>A0A5N0UKA8</accession>
<evidence type="ECO:0000256" key="3">
    <source>
        <dbReference type="ARBA" id="ARBA00022723"/>
    </source>
</evidence>
<comment type="caution">
    <text evidence="7">The sequence shown here is derived from an EMBL/GenBank/DDBJ whole genome shotgun (WGS) entry which is preliminary data.</text>
</comment>
<dbReference type="GO" id="GO:0046872">
    <property type="term" value="F:metal ion binding"/>
    <property type="evidence" value="ECO:0007669"/>
    <property type="project" value="UniProtKB-KW"/>
</dbReference>
<dbReference type="Gene3D" id="3.60.15.10">
    <property type="entry name" value="Ribonuclease Z/Hydroxyacylglutathione hydrolase-like"/>
    <property type="match status" value="1"/>
</dbReference>
<dbReference type="OrthoDB" id="3196337at2"/>
<dbReference type="AlphaFoldDB" id="A0A5N0UKA8"/>
<evidence type="ECO:0000256" key="4">
    <source>
        <dbReference type="ARBA" id="ARBA00022801"/>
    </source>
</evidence>
<proteinExistence type="inferred from homology"/>
<keyword evidence="8" id="KW-1185">Reference proteome</keyword>
<evidence type="ECO:0000256" key="2">
    <source>
        <dbReference type="ARBA" id="ARBA00007749"/>
    </source>
</evidence>
<dbReference type="InterPro" id="IPR036866">
    <property type="entry name" value="RibonucZ/Hydroxyglut_hydro"/>
</dbReference>
<comment type="cofactor">
    <cofactor evidence="1">
        <name>Zn(2+)</name>
        <dbReference type="ChEBI" id="CHEBI:29105"/>
    </cofactor>
</comment>
<keyword evidence="3" id="KW-0479">Metal-binding</keyword>
<keyword evidence="5" id="KW-0862">Zinc</keyword>
<sequence length="229" mass="25024">MPMDYFVWVLAGEDRTVVVDTGYGPEEALRRGRVITRPVADGLRALDVEPSRVTDVILTHLHWDHAGNLGLFGNARFHVQEAETRFAFGPAMADQTRSSAYAPADIAELVHLVHGGRVRFAGADEELFPGIEVHLVGGHTAGTQVVRVRTASGPVLLASDAAHFYANLDERRVFAVTHDPGQLLDVYAHRFPALVDSADDIIPGHDPLVLRRYPAAAPTLTGWVARLDR</sequence>
<evidence type="ECO:0000259" key="6">
    <source>
        <dbReference type="SMART" id="SM00849"/>
    </source>
</evidence>
<dbReference type="InterPro" id="IPR051013">
    <property type="entry name" value="MBL_superfamily_lactonases"/>
</dbReference>
<dbReference type="EMBL" id="VMNW02000139">
    <property type="protein sequence ID" value="KAA9149541.1"/>
    <property type="molecule type" value="Genomic_DNA"/>
</dbReference>
<keyword evidence="4" id="KW-0378">Hydrolase</keyword>
<evidence type="ECO:0000313" key="7">
    <source>
        <dbReference type="EMBL" id="KAA9149541.1"/>
    </source>
</evidence>
<dbReference type="Pfam" id="PF00753">
    <property type="entry name" value="Lactamase_B"/>
    <property type="match status" value="1"/>
</dbReference>
<evidence type="ECO:0000256" key="1">
    <source>
        <dbReference type="ARBA" id="ARBA00001947"/>
    </source>
</evidence>
<dbReference type="CDD" id="cd07729">
    <property type="entry name" value="AHL_lactonase_MBL-fold"/>
    <property type="match status" value="1"/>
</dbReference>
<organism evidence="7 8">
    <name type="scientific">Amycolatopsis acidicola</name>
    <dbReference type="NCBI Taxonomy" id="2596893"/>
    <lineage>
        <taxon>Bacteria</taxon>
        <taxon>Bacillati</taxon>
        <taxon>Actinomycetota</taxon>
        <taxon>Actinomycetes</taxon>
        <taxon>Pseudonocardiales</taxon>
        <taxon>Pseudonocardiaceae</taxon>
        <taxon>Amycolatopsis</taxon>
    </lineage>
</organism>
<name>A0A5N0UKA8_9PSEU</name>
<dbReference type="SUPFAM" id="SSF56281">
    <property type="entry name" value="Metallo-hydrolase/oxidoreductase"/>
    <property type="match status" value="1"/>
</dbReference>
<dbReference type="Proteomes" id="UP000319769">
    <property type="component" value="Unassembled WGS sequence"/>
</dbReference>
<dbReference type="PANTHER" id="PTHR42978">
    <property type="entry name" value="QUORUM-QUENCHING LACTONASE YTNP-RELATED-RELATED"/>
    <property type="match status" value="1"/>
</dbReference>
<feature type="domain" description="Metallo-beta-lactamase" evidence="6">
    <location>
        <begin position="4"/>
        <end position="205"/>
    </location>
</feature>
<protein>
    <submittedName>
        <fullName evidence="7">N-acyl homoserine lactonase family protein</fullName>
    </submittedName>
</protein>
<dbReference type="InterPro" id="IPR001279">
    <property type="entry name" value="Metallo-B-lactamas"/>
</dbReference>
<dbReference type="GO" id="GO:0016787">
    <property type="term" value="F:hydrolase activity"/>
    <property type="evidence" value="ECO:0007669"/>
    <property type="project" value="UniProtKB-KW"/>
</dbReference>
<comment type="similarity">
    <text evidence="2">Belongs to the metallo-beta-lactamase superfamily.</text>
</comment>
<evidence type="ECO:0000256" key="5">
    <source>
        <dbReference type="ARBA" id="ARBA00022833"/>
    </source>
</evidence>
<evidence type="ECO:0000313" key="8">
    <source>
        <dbReference type="Proteomes" id="UP000319769"/>
    </source>
</evidence>
<gene>
    <name evidence="7" type="ORF">FPZ12_043090</name>
</gene>